<accession>A0A6N1ATJ6</accession>
<evidence type="ECO:0000313" key="6">
    <source>
        <dbReference type="EMBL" id="QKS54689.1"/>
    </source>
</evidence>
<dbReference type="InterPro" id="IPR005119">
    <property type="entry name" value="LysR_subst-bd"/>
</dbReference>
<dbReference type="InterPro" id="IPR036390">
    <property type="entry name" value="WH_DNA-bd_sf"/>
</dbReference>
<dbReference type="Pfam" id="PF03466">
    <property type="entry name" value="LysR_substrate"/>
    <property type="match status" value="1"/>
</dbReference>
<dbReference type="PANTHER" id="PTHR30126">
    <property type="entry name" value="HTH-TYPE TRANSCRIPTIONAL REGULATOR"/>
    <property type="match status" value="1"/>
</dbReference>
<dbReference type="OrthoDB" id="9815174at2"/>
<dbReference type="FunFam" id="1.10.10.10:FF:000001">
    <property type="entry name" value="LysR family transcriptional regulator"/>
    <property type="match status" value="1"/>
</dbReference>
<dbReference type="SUPFAM" id="SSF53850">
    <property type="entry name" value="Periplasmic binding protein-like II"/>
    <property type="match status" value="1"/>
</dbReference>
<evidence type="ECO:0000256" key="2">
    <source>
        <dbReference type="ARBA" id="ARBA00023015"/>
    </source>
</evidence>
<comment type="similarity">
    <text evidence="1">Belongs to the LysR transcriptional regulatory family.</text>
</comment>
<dbReference type="Pfam" id="PF00126">
    <property type="entry name" value="HTH_1"/>
    <property type="match status" value="1"/>
</dbReference>
<feature type="domain" description="HTH lysR-type" evidence="5">
    <location>
        <begin position="21"/>
        <end position="78"/>
    </location>
</feature>
<reference evidence="6 7" key="1">
    <citation type="submission" date="2020-06" db="EMBL/GenBank/DDBJ databases">
        <title>Complete genome of Azosprillum oryzae KACC14407.</title>
        <authorList>
            <person name="Kim M."/>
            <person name="Park Y.-J."/>
            <person name="Shin J.-H."/>
        </authorList>
    </citation>
    <scope>NUCLEOTIDE SEQUENCE [LARGE SCALE GENOMIC DNA]</scope>
    <source>
        <strain evidence="6 7">KACC 14407</strain>
        <plasmid evidence="6 7">unnamed7</plasmid>
    </source>
</reference>
<dbReference type="PANTHER" id="PTHR30126:SF39">
    <property type="entry name" value="HTH-TYPE TRANSCRIPTIONAL REGULATOR CYSL"/>
    <property type="match status" value="1"/>
</dbReference>
<protein>
    <submittedName>
        <fullName evidence="6">LysR family transcriptional regulator</fullName>
    </submittedName>
</protein>
<organism evidence="6 7">
    <name type="scientific">Azospirillum oryzae</name>
    <dbReference type="NCBI Taxonomy" id="286727"/>
    <lineage>
        <taxon>Bacteria</taxon>
        <taxon>Pseudomonadati</taxon>
        <taxon>Pseudomonadota</taxon>
        <taxon>Alphaproteobacteria</taxon>
        <taxon>Rhodospirillales</taxon>
        <taxon>Azospirillaceae</taxon>
        <taxon>Azospirillum</taxon>
    </lineage>
</organism>
<dbReference type="GO" id="GO:0003700">
    <property type="term" value="F:DNA-binding transcription factor activity"/>
    <property type="evidence" value="ECO:0007669"/>
    <property type="project" value="InterPro"/>
</dbReference>
<dbReference type="AlphaFoldDB" id="A0A6N1ATJ6"/>
<dbReference type="GO" id="GO:0000976">
    <property type="term" value="F:transcription cis-regulatory region binding"/>
    <property type="evidence" value="ECO:0007669"/>
    <property type="project" value="TreeGrafter"/>
</dbReference>
<evidence type="ECO:0000313" key="7">
    <source>
        <dbReference type="Proteomes" id="UP000509702"/>
    </source>
</evidence>
<geneLocation type="plasmid" evidence="6 7">
    <name>unnamed7</name>
</geneLocation>
<name>A0A6N1ATJ6_9PROT</name>
<dbReference type="Gene3D" id="1.10.10.10">
    <property type="entry name" value="Winged helix-like DNA-binding domain superfamily/Winged helix DNA-binding domain"/>
    <property type="match status" value="1"/>
</dbReference>
<evidence type="ECO:0000259" key="5">
    <source>
        <dbReference type="PROSITE" id="PS50931"/>
    </source>
</evidence>
<dbReference type="Proteomes" id="UP000509702">
    <property type="component" value="Plasmid unnamed7"/>
</dbReference>
<dbReference type="InterPro" id="IPR036388">
    <property type="entry name" value="WH-like_DNA-bd_sf"/>
</dbReference>
<proteinExistence type="inferred from homology"/>
<evidence type="ECO:0000256" key="3">
    <source>
        <dbReference type="ARBA" id="ARBA00023125"/>
    </source>
</evidence>
<dbReference type="CDD" id="cd05466">
    <property type="entry name" value="PBP2_LTTR_substrate"/>
    <property type="match status" value="1"/>
</dbReference>
<evidence type="ECO:0000256" key="1">
    <source>
        <dbReference type="ARBA" id="ARBA00009437"/>
    </source>
</evidence>
<keyword evidence="2" id="KW-0805">Transcription regulation</keyword>
<dbReference type="EMBL" id="CP054622">
    <property type="protein sequence ID" value="QKS54689.1"/>
    <property type="molecule type" value="Genomic_DNA"/>
</dbReference>
<dbReference type="SUPFAM" id="SSF46785">
    <property type="entry name" value="Winged helix' DNA-binding domain"/>
    <property type="match status" value="1"/>
</dbReference>
<dbReference type="KEGG" id="aoz:HUE56_29755"/>
<keyword evidence="4" id="KW-0804">Transcription</keyword>
<evidence type="ECO:0000256" key="4">
    <source>
        <dbReference type="ARBA" id="ARBA00023163"/>
    </source>
</evidence>
<keyword evidence="3" id="KW-0238">DNA-binding</keyword>
<sequence length="313" mass="33589">MTLSNLTLKFIICKKIMLETIMLNEMRTFILFAEEGSVQKVARRLPLTQPAVSRQIQRLEEAVGTSLLDRRQKPPVLTPTGREVLTRCREILASYASMKELAVAPEPAGVLRLGLANGLAHDSLAEAICEAIAAFPKVTLRLKSGWSASLAEEHRLGVLDAAIVLSDGPPVYAAEVLGTERLAVISGTAIRHTSAAIMTAPWVLSPEPCDARRLLTQVLSRDGRIPVVAAEIENGGLQLALVRKGLGLGLMPERLLRQAKPTGIVPIATPGISLCLDVALLRSPHLGALATVVDALARVTRQALDHRSDIQAA</sequence>
<dbReference type="Gene3D" id="3.40.190.290">
    <property type="match status" value="1"/>
</dbReference>
<gene>
    <name evidence="6" type="ORF">HUE56_29755</name>
</gene>
<dbReference type="PROSITE" id="PS50931">
    <property type="entry name" value="HTH_LYSR"/>
    <property type="match status" value="1"/>
</dbReference>
<dbReference type="InterPro" id="IPR000847">
    <property type="entry name" value="LysR_HTH_N"/>
</dbReference>
<keyword evidence="6" id="KW-0614">Plasmid</keyword>
<dbReference type="RefSeq" id="WP_109154746.1">
    <property type="nucleotide sequence ID" value="NZ_BSOV01000001.1"/>
</dbReference>
<keyword evidence="7" id="KW-1185">Reference proteome</keyword>
<dbReference type="PRINTS" id="PR00039">
    <property type="entry name" value="HTHLYSR"/>
</dbReference>